<proteinExistence type="predicted"/>
<evidence type="ECO:0000313" key="2">
    <source>
        <dbReference type="Proteomes" id="UP001153148"/>
    </source>
</evidence>
<dbReference type="EMBL" id="CAJPIN010018985">
    <property type="protein sequence ID" value="CAG2062182.1"/>
    <property type="molecule type" value="Genomic_DNA"/>
</dbReference>
<comment type="caution">
    <text evidence="1">The sequence shown here is derived from an EMBL/GenBank/DDBJ whole genome shotgun (WGS) entry which is preliminary data.</text>
</comment>
<organism evidence="1 2">
    <name type="scientific">Timema podura</name>
    <name type="common">Walking stick</name>
    <dbReference type="NCBI Taxonomy" id="61482"/>
    <lineage>
        <taxon>Eukaryota</taxon>
        <taxon>Metazoa</taxon>
        <taxon>Ecdysozoa</taxon>
        <taxon>Arthropoda</taxon>
        <taxon>Hexapoda</taxon>
        <taxon>Insecta</taxon>
        <taxon>Pterygota</taxon>
        <taxon>Neoptera</taxon>
        <taxon>Polyneoptera</taxon>
        <taxon>Phasmatodea</taxon>
        <taxon>Timematodea</taxon>
        <taxon>Timematoidea</taxon>
        <taxon>Timematidae</taxon>
        <taxon>Timema</taxon>
    </lineage>
</organism>
<protein>
    <submittedName>
        <fullName evidence="1">Uncharacterized protein</fullName>
    </submittedName>
</protein>
<reference evidence="1" key="1">
    <citation type="submission" date="2021-03" db="EMBL/GenBank/DDBJ databases">
        <authorList>
            <person name="Tran Van P."/>
        </authorList>
    </citation>
    <scope>NUCLEOTIDE SEQUENCE</scope>
</reference>
<dbReference type="Proteomes" id="UP001153148">
    <property type="component" value="Unassembled WGS sequence"/>
</dbReference>
<name>A0ABN7P9V5_TIMPD</name>
<accession>A0ABN7P9V5</accession>
<sequence length="117" mass="13092">MRKIVLPVCEQLLKSINAQHFTARSAPASYHPPVRSVLVLVQNIQHICTKEVRGLECKMWRLPLETVALHEPSEHLEYDSAHRSGLADDSCVEMFPACPVSLLGCLGEYVEKAKGRL</sequence>
<keyword evidence="2" id="KW-1185">Reference proteome</keyword>
<gene>
    <name evidence="1" type="ORF">TPAB3V08_LOCUS9134</name>
</gene>
<evidence type="ECO:0000313" key="1">
    <source>
        <dbReference type="EMBL" id="CAG2062182.1"/>
    </source>
</evidence>